<reference evidence="5 6" key="1">
    <citation type="submission" date="2018-06" db="EMBL/GenBank/DDBJ databases">
        <authorList>
            <consortium name="Pathogen Informatics"/>
            <person name="Doyle S."/>
        </authorList>
    </citation>
    <scope>NUCLEOTIDE SEQUENCE [LARGE SCALE GENOMIC DNA]</scope>
    <source>
        <strain evidence="5 6">NCTC12151</strain>
    </source>
</reference>
<keyword evidence="2 3" id="KW-0690">Ribosome biogenesis</keyword>
<feature type="compositionally biased region" description="Basic and acidic residues" evidence="4">
    <location>
        <begin position="87"/>
        <end position="102"/>
    </location>
</feature>
<evidence type="ECO:0000256" key="2">
    <source>
        <dbReference type="ARBA" id="ARBA00022517"/>
    </source>
</evidence>
<evidence type="ECO:0000256" key="4">
    <source>
        <dbReference type="SAM" id="MobiDB-lite"/>
    </source>
</evidence>
<evidence type="ECO:0000313" key="5">
    <source>
        <dbReference type="EMBL" id="SQI33936.1"/>
    </source>
</evidence>
<comment type="function">
    <text evidence="3">A GTPase-activating protein (GAP) that modifies Der/EngA GTPase function. May play a role in ribosome biogenesis.</text>
</comment>
<feature type="compositionally biased region" description="Basic residues" evidence="4">
    <location>
        <begin position="32"/>
        <end position="41"/>
    </location>
</feature>
<feature type="region of interest" description="Disordered" evidence="4">
    <location>
        <begin position="152"/>
        <end position="177"/>
    </location>
</feature>
<evidence type="ECO:0000256" key="3">
    <source>
        <dbReference type="HAMAP-Rule" id="MF_01058"/>
    </source>
</evidence>
<feature type="region of interest" description="Disordered" evidence="4">
    <location>
        <begin position="1"/>
        <end position="102"/>
    </location>
</feature>
<keyword evidence="6" id="KW-1185">Reference proteome</keyword>
<dbReference type="KEGG" id="lri:NCTC12151_00036"/>
<dbReference type="HAMAP" id="MF_01058">
    <property type="entry name" value="GAP_YihI"/>
    <property type="match status" value="1"/>
</dbReference>
<accession>A0A2X4U2A1</accession>
<dbReference type="AlphaFoldDB" id="A0A2X4U2A1"/>
<dbReference type="InterPro" id="IPR007336">
    <property type="entry name" value="YihI"/>
</dbReference>
<gene>
    <name evidence="3 5" type="primary">yihI</name>
    <name evidence="5" type="ORF">NCTC12151_00036</name>
</gene>
<dbReference type="NCBIfam" id="NF003560">
    <property type="entry name" value="PRK05244.1-1"/>
    <property type="match status" value="1"/>
</dbReference>
<dbReference type="GO" id="GO:0042254">
    <property type="term" value="P:ribosome biogenesis"/>
    <property type="evidence" value="ECO:0007669"/>
    <property type="project" value="UniProtKB-KW"/>
</dbReference>
<evidence type="ECO:0000256" key="1">
    <source>
        <dbReference type="ARBA" id="ARBA00022468"/>
    </source>
</evidence>
<keyword evidence="1 3" id="KW-0343">GTPase activation</keyword>
<organism evidence="5 6">
    <name type="scientific">Leminorella richardii</name>
    <dbReference type="NCBI Taxonomy" id="158841"/>
    <lineage>
        <taxon>Bacteria</taxon>
        <taxon>Pseudomonadati</taxon>
        <taxon>Pseudomonadota</taxon>
        <taxon>Gammaproteobacteria</taxon>
        <taxon>Enterobacterales</taxon>
        <taxon>Budviciaceae</taxon>
        <taxon>Leminorella</taxon>
    </lineage>
</organism>
<feature type="compositionally biased region" description="Basic and acidic residues" evidence="4">
    <location>
        <begin position="21"/>
        <end position="31"/>
    </location>
</feature>
<name>A0A2X4U2A1_9GAMM</name>
<dbReference type="GO" id="GO:0005096">
    <property type="term" value="F:GTPase activator activity"/>
    <property type="evidence" value="ECO:0007669"/>
    <property type="project" value="UniProtKB-KW"/>
</dbReference>
<comment type="similarity">
    <text evidence="3">Belongs to the YihI family.</text>
</comment>
<sequence length="177" mass="19656">MKQPQNASKGSTKAPKNRRKSREDLNAEGKERKRQKKHRGHAAGSRTNVSGSSQNSSRSGGTKDPRIGSKTPVQLVVSGEQSVQKATRKEDATPRSKAMPAEKELALLENDERLNDLLDALESGKTLSDEEHNYVNDTLDRIDELMVQLGIDLGDDDEEEEPSDKKDDILNLLKHKD</sequence>
<evidence type="ECO:0000313" key="6">
    <source>
        <dbReference type="Proteomes" id="UP000249005"/>
    </source>
</evidence>
<proteinExistence type="inferred from homology"/>
<feature type="compositionally biased region" description="Polar residues" evidence="4">
    <location>
        <begin position="1"/>
        <end position="11"/>
    </location>
</feature>
<feature type="compositionally biased region" description="Acidic residues" evidence="4">
    <location>
        <begin position="153"/>
        <end position="162"/>
    </location>
</feature>
<dbReference type="OrthoDB" id="5677577at2"/>
<dbReference type="EMBL" id="LS483470">
    <property type="protein sequence ID" value="SQI33936.1"/>
    <property type="molecule type" value="Genomic_DNA"/>
</dbReference>
<dbReference type="RefSeq" id="WP_111738752.1">
    <property type="nucleotide sequence ID" value="NZ_LR698987.1"/>
</dbReference>
<dbReference type="Proteomes" id="UP000249005">
    <property type="component" value="Chromosome 1"/>
</dbReference>
<comment type="subunit">
    <text evidence="3">Interacts with Der.</text>
</comment>
<dbReference type="Pfam" id="PF04220">
    <property type="entry name" value="YihI"/>
    <property type="match status" value="1"/>
</dbReference>
<feature type="compositionally biased region" description="Low complexity" evidence="4">
    <location>
        <begin position="45"/>
        <end position="60"/>
    </location>
</feature>
<protein>
    <recommendedName>
        <fullName evidence="3">Der GTPase-activating protein YihI</fullName>
    </recommendedName>
</protein>